<evidence type="ECO:0000256" key="3">
    <source>
        <dbReference type="ARBA" id="ARBA00023082"/>
    </source>
</evidence>
<dbReference type="PANTHER" id="PTHR43133">
    <property type="entry name" value="RNA POLYMERASE ECF-TYPE SIGMA FACTO"/>
    <property type="match status" value="1"/>
</dbReference>
<dbReference type="Pfam" id="PF04542">
    <property type="entry name" value="Sigma70_r2"/>
    <property type="match status" value="1"/>
</dbReference>
<proteinExistence type="inferred from homology"/>
<dbReference type="InterPro" id="IPR013324">
    <property type="entry name" value="RNA_pol_sigma_r3/r4-like"/>
</dbReference>
<dbReference type="AlphaFoldDB" id="A0A1I3SG87"/>
<dbReference type="InterPro" id="IPR013325">
    <property type="entry name" value="RNA_pol_sigma_r2"/>
</dbReference>
<dbReference type="EMBL" id="FORU01000010">
    <property type="protein sequence ID" value="SFJ57758.1"/>
    <property type="molecule type" value="Genomic_DNA"/>
</dbReference>
<dbReference type="InterPro" id="IPR013249">
    <property type="entry name" value="RNA_pol_sigma70_r4_t2"/>
</dbReference>
<evidence type="ECO:0000256" key="4">
    <source>
        <dbReference type="ARBA" id="ARBA00023163"/>
    </source>
</evidence>
<evidence type="ECO:0000259" key="6">
    <source>
        <dbReference type="Pfam" id="PF08281"/>
    </source>
</evidence>
<keyword evidence="2" id="KW-0805">Transcription regulation</keyword>
<name>A0A1I3SG87_9FLAO</name>
<evidence type="ECO:0000313" key="8">
    <source>
        <dbReference type="Proteomes" id="UP000243887"/>
    </source>
</evidence>
<dbReference type="OrthoDB" id="1056775at2"/>
<dbReference type="GO" id="GO:0003677">
    <property type="term" value="F:DNA binding"/>
    <property type="evidence" value="ECO:0007669"/>
    <property type="project" value="InterPro"/>
</dbReference>
<feature type="domain" description="RNA polymerase sigma factor 70 region 4 type 2" evidence="6">
    <location>
        <begin position="119"/>
        <end position="171"/>
    </location>
</feature>
<dbReference type="NCBIfam" id="TIGR02937">
    <property type="entry name" value="sigma70-ECF"/>
    <property type="match status" value="1"/>
</dbReference>
<dbReference type="InterPro" id="IPR036388">
    <property type="entry name" value="WH-like_DNA-bd_sf"/>
</dbReference>
<dbReference type="InterPro" id="IPR039425">
    <property type="entry name" value="RNA_pol_sigma-70-like"/>
</dbReference>
<dbReference type="RefSeq" id="WP_090679589.1">
    <property type="nucleotide sequence ID" value="NZ_FORU01000010.1"/>
</dbReference>
<organism evidence="7 8">
    <name type="scientific">Myroides guanonis</name>
    <dbReference type="NCBI Taxonomy" id="1150112"/>
    <lineage>
        <taxon>Bacteria</taxon>
        <taxon>Pseudomonadati</taxon>
        <taxon>Bacteroidota</taxon>
        <taxon>Flavobacteriia</taxon>
        <taxon>Flavobacteriales</taxon>
        <taxon>Flavobacteriaceae</taxon>
        <taxon>Myroides</taxon>
    </lineage>
</organism>
<dbReference type="PANTHER" id="PTHR43133:SF46">
    <property type="entry name" value="RNA POLYMERASE SIGMA-70 FACTOR ECF SUBFAMILY"/>
    <property type="match status" value="1"/>
</dbReference>
<dbReference type="Gene3D" id="1.10.1740.10">
    <property type="match status" value="1"/>
</dbReference>
<sequence length="188" mass="22149">MKIVRLHKKKLDDYIEPLKLGKRVAQQEVYAMLSAKMLSVCRQYIKDVHFAEDVMVSAFLKVFTQIEKFENKGSFEGWIRRIMVNEAISYIRTKKPLDFLEEHEFHESITWSECDVSMEDLDLLIDELPDGCRMVFNLYIVEGYKHQEIAKMLKIQEGTSKSQLAQARKMLQIQLLNLKEKGLWNGMR</sequence>
<dbReference type="STRING" id="1150112.SAMN04487893_11083"/>
<dbReference type="GO" id="GO:0006352">
    <property type="term" value="P:DNA-templated transcription initiation"/>
    <property type="evidence" value="ECO:0007669"/>
    <property type="project" value="InterPro"/>
</dbReference>
<dbReference type="SUPFAM" id="SSF88659">
    <property type="entry name" value="Sigma3 and sigma4 domains of RNA polymerase sigma factors"/>
    <property type="match status" value="1"/>
</dbReference>
<dbReference type="Gene3D" id="1.10.10.10">
    <property type="entry name" value="Winged helix-like DNA-binding domain superfamily/Winged helix DNA-binding domain"/>
    <property type="match status" value="1"/>
</dbReference>
<dbReference type="Pfam" id="PF08281">
    <property type="entry name" value="Sigma70_r4_2"/>
    <property type="match status" value="1"/>
</dbReference>
<feature type="domain" description="RNA polymerase sigma-70 region 2" evidence="5">
    <location>
        <begin position="35"/>
        <end position="95"/>
    </location>
</feature>
<keyword evidence="3" id="KW-0731">Sigma factor</keyword>
<dbReference type="InterPro" id="IPR014284">
    <property type="entry name" value="RNA_pol_sigma-70_dom"/>
</dbReference>
<keyword evidence="4" id="KW-0804">Transcription</keyword>
<evidence type="ECO:0000256" key="2">
    <source>
        <dbReference type="ARBA" id="ARBA00023015"/>
    </source>
</evidence>
<dbReference type="Proteomes" id="UP000243887">
    <property type="component" value="Unassembled WGS sequence"/>
</dbReference>
<gene>
    <name evidence="7" type="ORF">SAMN04487893_11083</name>
</gene>
<evidence type="ECO:0000256" key="1">
    <source>
        <dbReference type="ARBA" id="ARBA00010641"/>
    </source>
</evidence>
<dbReference type="SUPFAM" id="SSF88946">
    <property type="entry name" value="Sigma2 domain of RNA polymerase sigma factors"/>
    <property type="match status" value="1"/>
</dbReference>
<keyword evidence="8" id="KW-1185">Reference proteome</keyword>
<reference evidence="8" key="1">
    <citation type="submission" date="2016-10" db="EMBL/GenBank/DDBJ databases">
        <authorList>
            <person name="Varghese N."/>
            <person name="Submissions S."/>
        </authorList>
    </citation>
    <scope>NUCLEOTIDE SEQUENCE [LARGE SCALE GENOMIC DNA]</scope>
    <source>
        <strain evidence="8">DSM 26542</strain>
    </source>
</reference>
<accession>A0A1I3SG87</accession>
<evidence type="ECO:0000313" key="7">
    <source>
        <dbReference type="EMBL" id="SFJ57758.1"/>
    </source>
</evidence>
<dbReference type="GO" id="GO:0016987">
    <property type="term" value="F:sigma factor activity"/>
    <property type="evidence" value="ECO:0007669"/>
    <property type="project" value="UniProtKB-KW"/>
</dbReference>
<protein>
    <submittedName>
        <fullName evidence="7">RNA polymerase sigma-70 factor, ECF subfamily</fullName>
    </submittedName>
</protein>
<dbReference type="InterPro" id="IPR007627">
    <property type="entry name" value="RNA_pol_sigma70_r2"/>
</dbReference>
<comment type="similarity">
    <text evidence="1">Belongs to the sigma-70 factor family. ECF subfamily.</text>
</comment>
<evidence type="ECO:0000259" key="5">
    <source>
        <dbReference type="Pfam" id="PF04542"/>
    </source>
</evidence>